<evidence type="ECO:0000313" key="1">
    <source>
        <dbReference type="EMBL" id="UYP17599.1"/>
    </source>
</evidence>
<evidence type="ECO:0000313" key="2">
    <source>
        <dbReference type="Proteomes" id="UP001156484"/>
    </source>
</evidence>
<keyword evidence="1" id="KW-0238">DNA-binding</keyword>
<dbReference type="Proteomes" id="UP001156484">
    <property type="component" value="Chromosome"/>
</dbReference>
<organism evidence="1 2">
    <name type="scientific">Rhodococcus sacchari</name>
    <dbReference type="NCBI Taxonomy" id="2962047"/>
    <lineage>
        <taxon>Bacteria</taxon>
        <taxon>Bacillati</taxon>
        <taxon>Actinomycetota</taxon>
        <taxon>Actinomycetes</taxon>
        <taxon>Mycobacteriales</taxon>
        <taxon>Nocardiaceae</taxon>
        <taxon>Rhodococcus</taxon>
    </lineage>
</organism>
<accession>A0ACD4DCA3</accession>
<keyword evidence="2" id="KW-1185">Reference proteome</keyword>
<protein>
    <submittedName>
        <fullName evidence="1">ComEA family DNA-binding protein</fullName>
    </submittedName>
</protein>
<proteinExistence type="predicted"/>
<sequence length="267" mass="27164">MASSDPRDLVRTRLGAIARSAEMPDIPPWTDDDRWPDAEDDPDESPSRVGILDRLAAARWDTGRRGTAALAAVGVLAAVVTLVVLWRDRPVAEPVPPLPSVEIAAPTATSETGEPEESGEQVVSVVGAVARPGLVRLAPGARVADALDAAGGALDGADLIGLNLARRVADGDQIVVGVVPLQPVPPSSGILDGGGEASGADTGGGLLDLNTADEAALDALPGVGPVTAAAIVAWRTTHGPFTDIEQLGEVDGIGPARLARLRPLVTV</sequence>
<dbReference type="EMBL" id="CP107551">
    <property type="protein sequence ID" value="UYP17599.1"/>
    <property type="molecule type" value="Genomic_DNA"/>
</dbReference>
<gene>
    <name evidence="1" type="ORF">OED52_12980</name>
</gene>
<reference evidence="1" key="1">
    <citation type="submission" date="2022-10" db="EMBL/GenBank/DDBJ databases">
        <title>Rhodococcus ferula Z13 complete genome.</title>
        <authorList>
            <person name="Long X."/>
            <person name="Zang M."/>
        </authorList>
    </citation>
    <scope>NUCLEOTIDE SEQUENCE</scope>
    <source>
        <strain evidence="1">Z13</strain>
    </source>
</reference>
<name>A0ACD4DCA3_9NOCA</name>